<evidence type="ECO:0000256" key="1">
    <source>
        <dbReference type="SAM" id="MobiDB-lite"/>
    </source>
</evidence>
<dbReference type="AlphaFoldDB" id="L7FCN4"/>
<evidence type="ECO:0000313" key="3">
    <source>
        <dbReference type="Proteomes" id="UP000010931"/>
    </source>
</evidence>
<feature type="region of interest" description="Disordered" evidence="1">
    <location>
        <begin position="15"/>
        <end position="40"/>
    </location>
</feature>
<proteinExistence type="predicted"/>
<gene>
    <name evidence="2" type="ORF">STRTUCAR8_09764</name>
</gene>
<accession>L7FCN4</accession>
<evidence type="ECO:0000313" key="2">
    <source>
        <dbReference type="EMBL" id="ELP68410.1"/>
    </source>
</evidence>
<comment type="caution">
    <text evidence="2">The sequence shown here is derived from an EMBL/GenBank/DDBJ whole genome shotgun (WGS) entry which is preliminary data.</text>
</comment>
<reference evidence="2 3" key="1">
    <citation type="journal article" date="2011" name="Plasmid">
        <title>Streptomyces turgidiscabies Car8 contains a modular pathogenicity island that shares virulence genes with other actinobacterial plant pathogens.</title>
        <authorList>
            <person name="Huguet-Tapia J.C."/>
            <person name="Badger J.H."/>
            <person name="Loria R."/>
            <person name="Pettis G.S."/>
        </authorList>
    </citation>
    <scope>NUCLEOTIDE SEQUENCE [LARGE SCALE GENOMIC DNA]</scope>
    <source>
        <strain evidence="2 3">Car8</strain>
    </source>
</reference>
<organism evidence="2 3">
    <name type="scientific">Streptomyces turgidiscabies (strain Car8)</name>
    <dbReference type="NCBI Taxonomy" id="698760"/>
    <lineage>
        <taxon>Bacteria</taxon>
        <taxon>Bacillati</taxon>
        <taxon>Actinomycetota</taxon>
        <taxon>Actinomycetes</taxon>
        <taxon>Kitasatosporales</taxon>
        <taxon>Streptomycetaceae</taxon>
        <taxon>Streptomyces</taxon>
    </lineage>
</organism>
<name>L7FCN4_STRT8</name>
<dbReference type="Proteomes" id="UP000010931">
    <property type="component" value="Unassembled WGS sequence"/>
</dbReference>
<protein>
    <submittedName>
        <fullName evidence="2">Uncharacterized protein</fullName>
    </submittedName>
</protein>
<dbReference type="EMBL" id="AEJB01000212">
    <property type="protein sequence ID" value="ELP68410.1"/>
    <property type="molecule type" value="Genomic_DNA"/>
</dbReference>
<sequence>MCLPDSSKTEFVAVGNTPAAHGGPPLDRSTNAGALMTRTT</sequence>
<keyword evidence="3" id="KW-1185">Reference proteome</keyword>
<feature type="compositionally biased region" description="Polar residues" evidence="1">
    <location>
        <begin position="28"/>
        <end position="40"/>
    </location>
</feature>